<dbReference type="RefSeq" id="XP_013234853.1">
    <property type="nucleotide sequence ID" value="XM_013379399.1"/>
</dbReference>
<keyword evidence="2" id="KW-1185">Reference proteome</keyword>
<evidence type="ECO:0000313" key="1">
    <source>
        <dbReference type="EMBL" id="CDJ44104.1"/>
    </source>
</evidence>
<organism evidence="1 2">
    <name type="scientific">Eimeria tenella</name>
    <name type="common">Coccidian parasite</name>
    <dbReference type="NCBI Taxonomy" id="5802"/>
    <lineage>
        <taxon>Eukaryota</taxon>
        <taxon>Sar</taxon>
        <taxon>Alveolata</taxon>
        <taxon>Apicomplexa</taxon>
        <taxon>Conoidasida</taxon>
        <taxon>Coccidia</taxon>
        <taxon>Eucoccidiorida</taxon>
        <taxon>Eimeriorina</taxon>
        <taxon>Eimeriidae</taxon>
        <taxon>Eimeria</taxon>
    </lineage>
</organism>
<gene>
    <name evidence="1" type="ORF">ETH_00005985</name>
</gene>
<reference evidence="1" key="2">
    <citation type="submission" date="2013-10" db="EMBL/GenBank/DDBJ databases">
        <authorList>
            <person name="Aslett M."/>
        </authorList>
    </citation>
    <scope>NUCLEOTIDE SEQUENCE [LARGE SCALE GENOMIC DNA]</scope>
    <source>
        <strain evidence="1">Houghton</strain>
    </source>
</reference>
<dbReference type="AlphaFoldDB" id="U6L695"/>
<protein>
    <submittedName>
        <fullName evidence="1">Uncharacterized protein</fullName>
    </submittedName>
</protein>
<proteinExistence type="predicted"/>
<dbReference type="EMBL" id="HG676530">
    <property type="protein sequence ID" value="CDJ44104.1"/>
    <property type="molecule type" value="Genomic_DNA"/>
</dbReference>
<dbReference type="VEuPathDB" id="ToxoDB:ETH_00005985"/>
<feature type="non-terminal residue" evidence="1">
    <location>
        <position position="1"/>
    </location>
</feature>
<sequence length="157" mass="17667">SHVVRILEAATVQQHQHQQQQLQQHQQQHQQQLQLQLLARLVWRKVGASVSSLTPAELGRAVLAFNGCGLRLPLLFQQIEERALAAKEPFPVSDALTLFRGFAAAAFSCDNLLQKFEPLLQQHAQSFTRKEVQLLQQILSEAEETKFGALREALAAR</sequence>
<dbReference type="VEuPathDB" id="ToxoDB:ETH2_0858200"/>
<evidence type="ECO:0000313" key="2">
    <source>
        <dbReference type="Proteomes" id="UP000030747"/>
    </source>
</evidence>
<dbReference type="GeneID" id="25250404"/>
<dbReference type="OrthoDB" id="347100at2759"/>
<accession>U6L695</accession>
<reference evidence="1" key="1">
    <citation type="submission" date="2013-10" db="EMBL/GenBank/DDBJ databases">
        <title>Genomic analysis of the causative agents of coccidiosis in chickens.</title>
        <authorList>
            <person name="Reid A.J."/>
            <person name="Blake D."/>
            <person name="Billington K."/>
            <person name="Browne H."/>
            <person name="Dunn M."/>
            <person name="Hung S."/>
            <person name="Kawahara F."/>
            <person name="Miranda-Saavedra D."/>
            <person name="Mourier T."/>
            <person name="Nagra H."/>
            <person name="Otto T.D."/>
            <person name="Rawlings N."/>
            <person name="Sanchez A."/>
            <person name="Sanders M."/>
            <person name="Subramaniam C."/>
            <person name="Tay Y."/>
            <person name="Dear P."/>
            <person name="Doerig C."/>
            <person name="Gruber A."/>
            <person name="Parkinson J."/>
            <person name="Shirley M."/>
            <person name="Wan K.L."/>
            <person name="Berriman M."/>
            <person name="Tomley F."/>
            <person name="Pain A."/>
        </authorList>
    </citation>
    <scope>NUCLEOTIDE SEQUENCE [LARGE SCALE GENOMIC DNA]</scope>
    <source>
        <strain evidence="1">Houghton</strain>
    </source>
</reference>
<name>U6L695_EIMTE</name>
<dbReference type="Proteomes" id="UP000030747">
    <property type="component" value="Unassembled WGS sequence"/>
</dbReference>